<reference evidence="3 4" key="1">
    <citation type="journal article" date="2012" name="BMC Genomics">
        <title>Comparative genomic analysis of human infective Trypanosoma cruzi lineages with the bat-restricted subspecies T. cruzi marinkellei.</title>
        <authorList>
            <person name="Franzen O."/>
            <person name="Talavera-Lopez C."/>
            <person name="Ochaya S."/>
            <person name="Butler C.E."/>
            <person name="Messenger L.A."/>
            <person name="Lewis M.D."/>
            <person name="Llewellyn M.S."/>
            <person name="Marinkelle C.J."/>
            <person name="Tyler K.M."/>
            <person name="Miles M.A."/>
            <person name="Andersson B."/>
        </authorList>
    </citation>
    <scope>NUCLEOTIDE SEQUENCE [LARGE SCALE GENOMIC DNA]</scope>
    <source>
        <strain evidence="3 4">B7</strain>
    </source>
</reference>
<feature type="compositionally biased region" description="Basic and acidic residues" evidence="1">
    <location>
        <begin position="25"/>
        <end position="34"/>
    </location>
</feature>
<evidence type="ECO:0000313" key="3">
    <source>
        <dbReference type="EMBL" id="EKF28396.1"/>
    </source>
</evidence>
<proteinExistence type="predicted"/>
<dbReference type="Proteomes" id="UP000007350">
    <property type="component" value="Unassembled WGS sequence"/>
</dbReference>
<dbReference type="SUPFAM" id="SSF50939">
    <property type="entry name" value="Sialidases"/>
    <property type="match status" value="1"/>
</dbReference>
<evidence type="ECO:0000259" key="2">
    <source>
        <dbReference type="Pfam" id="PF13859"/>
    </source>
</evidence>
<dbReference type="Pfam" id="PF13859">
    <property type="entry name" value="BNR_3"/>
    <property type="match status" value="1"/>
</dbReference>
<dbReference type="EMBL" id="AHKC01015806">
    <property type="protein sequence ID" value="EKF28396.1"/>
    <property type="molecule type" value="Genomic_DNA"/>
</dbReference>
<evidence type="ECO:0000256" key="1">
    <source>
        <dbReference type="SAM" id="MobiDB-lite"/>
    </source>
</evidence>
<organism evidence="3 4">
    <name type="scientific">Trypanosoma cruzi marinkellei</name>
    <dbReference type="NCBI Taxonomy" id="85056"/>
    <lineage>
        <taxon>Eukaryota</taxon>
        <taxon>Discoba</taxon>
        <taxon>Euglenozoa</taxon>
        <taxon>Kinetoplastea</taxon>
        <taxon>Metakinetoplastina</taxon>
        <taxon>Trypanosomatida</taxon>
        <taxon>Trypanosomatidae</taxon>
        <taxon>Trypanosoma</taxon>
        <taxon>Schizotrypanum</taxon>
    </lineage>
</organism>
<feature type="domain" description="Sialidase" evidence="2">
    <location>
        <begin position="95"/>
        <end position="287"/>
    </location>
</feature>
<protein>
    <submittedName>
        <fullName evidence="3">Trans-sialidase, putative</fullName>
    </submittedName>
</protein>
<gene>
    <name evidence="3" type="ORF">MOQ_007857</name>
</gene>
<dbReference type="Gene3D" id="2.120.10.10">
    <property type="match status" value="1"/>
</dbReference>
<dbReference type="InterPro" id="IPR036278">
    <property type="entry name" value="Sialidase_sf"/>
</dbReference>
<sequence>MLSRVAAVKVPRTHNRRRVTGSSGGRREGRESEQQRPNMSRRVFASAVLFLLVMMMCCGSGAADAEVMAATLVQFEWKGINNEGDVTVKSVGASGLVKVGDDVFAVAEAQCMKESDGASTFTGIASQLLTKETTTEPKEFLKDAKTKTQVLLKGGSEGKKVDVSRPTTLVKESGIYMLVGKYSPTTTGVQESVAVDSGLLLVKGDVSDGQSDKKILWKDTQDVPRASFGAEHQSLEGLIGGGGSGVETDDKTLVFPVEGTKKVDGGKKKNVSLLIYSEDATSWTLSK</sequence>
<dbReference type="InterPro" id="IPR011040">
    <property type="entry name" value="Sialidase"/>
</dbReference>
<feature type="non-terminal residue" evidence="3">
    <location>
        <position position="287"/>
    </location>
</feature>
<accession>K2N1H0</accession>
<name>K2N1H0_TRYCR</name>
<evidence type="ECO:0000313" key="4">
    <source>
        <dbReference type="Proteomes" id="UP000007350"/>
    </source>
</evidence>
<dbReference type="OrthoDB" id="10372045at2759"/>
<comment type="caution">
    <text evidence="3">The sequence shown here is derived from an EMBL/GenBank/DDBJ whole genome shotgun (WGS) entry which is preliminary data.</text>
</comment>
<feature type="region of interest" description="Disordered" evidence="1">
    <location>
        <begin position="13"/>
        <end position="38"/>
    </location>
</feature>
<keyword evidence="4" id="KW-1185">Reference proteome</keyword>
<dbReference type="AlphaFoldDB" id="K2N1H0"/>